<evidence type="ECO:0000313" key="3">
    <source>
        <dbReference type="Proteomes" id="UP000015105"/>
    </source>
</evidence>
<reference evidence="2" key="4">
    <citation type="submission" date="2019-03" db="UniProtKB">
        <authorList>
            <consortium name="EnsemblPlants"/>
        </authorList>
    </citation>
    <scope>IDENTIFICATION</scope>
</reference>
<reference evidence="2" key="3">
    <citation type="journal article" date="2017" name="Nature">
        <title>Genome sequence of the progenitor of the wheat D genome Aegilops tauschii.</title>
        <authorList>
            <person name="Luo M.C."/>
            <person name="Gu Y.Q."/>
            <person name="Puiu D."/>
            <person name="Wang H."/>
            <person name="Twardziok S.O."/>
            <person name="Deal K.R."/>
            <person name="Huo N."/>
            <person name="Zhu T."/>
            <person name="Wang L."/>
            <person name="Wang Y."/>
            <person name="McGuire P.E."/>
            <person name="Liu S."/>
            <person name="Long H."/>
            <person name="Ramasamy R.K."/>
            <person name="Rodriguez J.C."/>
            <person name="Van S.L."/>
            <person name="Yuan L."/>
            <person name="Wang Z."/>
            <person name="Xia Z."/>
            <person name="Xiao L."/>
            <person name="Anderson O.D."/>
            <person name="Ouyang S."/>
            <person name="Liang Y."/>
            <person name="Zimin A.V."/>
            <person name="Pertea G."/>
            <person name="Qi P."/>
            <person name="Bennetzen J.L."/>
            <person name="Dai X."/>
            <person name="Dawson M.W."/>
            <person name="Muller H.G."/>
            <person name="Kugler K."/>
            <person name="Rivarola-Duarte L."/>
            <person name="Spannagl M."/>
            <person name="Mayer K.F.X."/>
            <person name="Lu F.H."/>
            <person name="Bevan M.W."/>
            <person name="Leroy P."/>
            <person name="Li P."/>
            <person name="You F.M."/>
            <person name="Sun Q."/>
            <person name="Liu Z."/>
            <person name="Lyons E."/>
            <person name="Wicker T."/>
            <person name="Salzberg S.L."/>
            <person name="Devos K.M."/>
            <person name="Dvorak J."/>
        </authorList>
    </citation>
    <scope>NUCLEOTIDE SEQUENCE [LARGE SCALE GENOMIC DNA]</scope>
    <source>
        <strain evidence="2">cv. AL8/78</strain>
    </source>
</reference>
<proteinExistence type="predicted"/>
<dbReference type="Proteomes" id="UP000015105">
    <property type="component" value="Chromosome 7D"/>
</dbReference>
<reference evidence="3" key="1">
    <citation type="journal article" date="2014" name="Science">
        <title>Ancient hybridizations among the ancestral genomes of bread wheat.</title>
        <authorList>
            <consortium name="International Wheat Genome Sequencing Consortium,"/>
            <person name="Marcussen T."/>
            <person name="Sandve S.R."/>
            <person name="Heier L."/>
            <person name="Spannagl M."/>
            <person name="Pfeifer M."/>
            <person name="Jakobsen K.S."/>
            <person name="Wulff B.B."/>
            <person name="Steuernagel B."/>
            <person name="Mayer K.F."/>
            <person name="Olsen O.A."/>
        </authorList>
    </citation>
    <scope>NUCLEOTIDE SEQUENCE [LARGE SCALE GENOMIC DNA]</scope>
    <source>
        <strain evidence="3">cv. AL8/78</strain>
    </source>
</reference>
<feature type="region of interest" description="Disordered" evidence="1">
    <location>
        <begin position="114"/>
        <end position="134"/>
    </location>
</feature>
<protein>
    <submittedName>
        <fullName evidence="2">Uncharacterized protein</fullName>
    </submittedName>
</protein>
<organism evidence="2 3">
    <name type="scientific">Aegilops tauschii subsp. strangulata</name>
    <name type="common">Goatgrass</name>
    <dbReference type="NCBI Taxonomy" id="200361"/>
    <lineage>
        <taxon>Eukaryota</taxon>
        <taxon>Viridiplantae</taxon>
        <taxon>Streptophyta</taxon>
        <taxon>Embryophyta</taxon>
        <taxon>Tracheophyta</taxon>
        <taxon>Spermatophyta</taxon>
        <taxon>Magnoliopsida</taxon>
        <taxon>Liliopsida</taxon>
        <taxon>Poales</taxon>
        <taxon>Poaceae</taxon>
        <taxon>BOP clade</taxon>
        <taxon>Pooideae</taxon>
        <taxon>Triticodae</taxon>
        <taxon>Triticeae</taxon>
        <taxon>Triticinae</taxon>
        <taxon>Aegilops</taxon>
    </lineage>
</organism>
<feature type="compositionally biased region" description="Basic residues" evidence="1">
    <location>
        <begin position="1"/>
        <end position="11"/>
    </location>
</feature>
<sequence>RKAKAKPKKKNTKPDKQAKPRAPRLGGLHHRRHHHPRRARAGIDPSQTCACAPGSSKRRICAYWGPADPAAAWGFGLVWAGLGWSLPEDPFLVGFPGPSAGLLDSRWGGDGFGVGQRGARRDRRADRRHLPRIA</sequence>
<reference evidence="2" key="5">
    <citation type="journal article" date="2021" name="G3 (Bethesda)">
        <title>Aegilops tauschii genome assembly Aet v5.0 features greater sequence contiguity and improved annotation.</title>
        <authorList>
            <person name="Wang L."/>
            <person name="Zhu T."/>
            <person name="Rodriguez J.C."/>
            <person name="Deal K.R."/>
            <person name="Dubcovsky J."/>
            <person name="McGuire P.E."/>
            <person name="Lux T."/>
            <person name="Spannagl M."/>
            <person name="Mayer K.F.X."/>
            <person name="Baldrich P."/>
            <person name="Meyers B.C."/>
            <person name="Huo N."/>
            <person name="Gu Y.Q."/>
            <person name="Zhou H."/>
            <person name="Devos K.M."/>
            <person name="Bennetzen J.L."/>
            <person name="Unver T."/>
            <person name="Budak H."/>
            <person name="Gulick P.J."/>
            <person name="Galiba G."/>
            <person name="Kalapos B."/>
            <person name="Nelson D.R."/>
            <person name="Li P."/>
            <person name="You F.M."/>
            <person name="Luo M.C."/>
            <person name="Dvorak J."/>
        </authorList>
    </citation>
    <scope>NUCLEOTIDE SEQUENCE [LARGE SCALE GENOMIC DNA]</scope>
    <source>
        <strain evidence="2">cv. AL8/78</strain>
    </source>
</reference>
<evidence type="ECO:0000313" key="2">
    <source>
        <dbReference type="EnsemblPlants" id="AET7Gv20942400.4"/>
    </source>
</evidence>
<name>A0A453SGZ4_AEGTS</name>
<feature type="region of interest" description="Disordered" evidence="1">
    <location>
        <begin position="1"/>
        <end position="46"/>
    </location>
</feature>
<dbReference type="AlphaFoldDB" id="A0A453SGZ4"/>
<accession>A0A453SGZ4</accession>
<dbReference type="EnsemblPlants" id="AET7Gv20942400.4">
    <property type="protein sequence ID" value="AET7Gv20942400.4"/>
    <property type="gene ID" value="AET7Gv20942400"/>
</dbReference>
<reference evidence="3" key="2">
    <citation type="journal article" date="2017" name="Nat. Plants">
        <title>The Aegilops tauschii genome reveals multiple impacts of transposons.</title>
        <authorList>
            <person name="Zhao G."/>
            <person name="Zou C."/>
            <person name="Li K."/>
            <person name="Wang K."/>
            <person name="Li T."/>
            <person name="Gao L."/>
            <person name="Zhang X."/>
            <person name="Wang H."/>
            <person name="Yang Z."/>
            <person name="Liu X."/>
            <person name="Jiang W."/>
            <person name="Mao L."/>
            <person name="Kong X."/>
            <person name="Jiao Y."/>
            <person name="Jia J."/>
        </authorList>
    </citation>
    <scope>NUCLEOTIDE SEQUENCE [LARGE SCALE GENOMIC DNA]</scope>
    <source>
        <strain evidence="3">cv. AL8/78</strain>
    </source>
</reference>
<dbReference type="Gramene" id="AET7Gv20942400.4">
    <property type="protein sequence ID" value="AET7Gv20942400.4"/>
    <property type="gene ID" value="AET7Gv20942400"/>
</dbReference>
<feature type="compositionally biased region" description="Basic residues" evidence="1">
    <location>
        <begin position="118"/>
        <end position="134"/>
    </location>
</feature>
<keyword evidence="3" id="KW-1185">Reference proteome</keyword>
<feature type="compositionally biased region" description="Basic residues" evidence="1">
    <location>
        <begin position="19"/>
        <end position="40"/>
    </location>
</feature>
<evidence type="ECO:0000256" key="1">
    <source>
        <dbReference type="SAM" id="MobiDB-lite"/>
    </source>
</evidence>